<keyword evidence="2 8" id="KW-0853">WD repeat</keyword>
<dbReference type="PROSITE" id="PS50082">
    <property type="entry name" value="WD_REPEATS_2"/>
    <property type="match status" value="5"/>
</dbReference>
<comment type="subcellular location">
    <subcellularLocation>
        <location evidence="1">Nucleus</location>
    </subcellularLocation>
</comment>
<evidence type="ECO:0000256" key="6">
    <source>
        <dbReference type="ARBA" id="ARBA00023242"/>
    </source>
</evidence>
<dbReference type="PRINTS" id="PR00320">
    <property type="entry name" value="GPROTEINBRPT"/>
</dbReference>
<keyword evidence="5" id="KW-0508">mRNA splicing</keyword>
<organism evidence="10 11">
    <name type="scientific">Lagenidium giganteum</name>
    <dbReference type="NCBI Taxonomy" id="4803"/>
    <lineage>
        <taxon>Eukaryota</taxon>
        <taxon>Sar</taxon>
        <taxon>Stramenopiles</taxon>
        <taxon>Oomycota</taxon>
        <taxon>Peronosporomycetes</taxon>
        <taxon>Pythiales</taxon>
        <taxon>Pythiaceae</taxon>
    </lineage>
</organism>
<keyword evidence="4" id="KW-0677">Repeat</keyword>
<dbReference type="CDD" id="cd00200">
    <property type="entry name" value="WD40"/>
    <property type="match status" value="1"/>
</dbReference>
<keyword evidence="6" id="KW-0539">Nucleus</keyword>
<evidence type="ECO:0000259" key="9">
    <source>
        <dbReference type="Pfam" id="PF17814"/>
    </source>
</evidence>
<keyword evidence="11" id="KW-1185">Reference proteome</keyword>
<feature type="repeat" description="WD" evidence="8">
    <location>
        <begin position="345"/>
        <end position="386"/>
    </location>
</feature>
<evidence type="ECO:0000256" key="7">
    <source>
        <dbReference type="ARBA" id="ARBA00025801"/>
    </source>
</evidence>
<name>A0AAV2YJH5_9STRA</name>
<dbReference type="InterPro" id="IPR054532">
    <property type="entry name" value="TPL_SMU1_LisH-like"/>
</dbReference>
<evidence type="ECO:0000256" key="3">
    <source>
        <dbReference type="ARBA" id="ARBA00022664"/>
    </source>
</evidence>
<evidence type="ECO:0000313" key="10">
    <source>
        <dbReference type="EMBL" id="DAZ93492.1"/>
    </source>
</evidence>
<dbReference type="InterPro" id="IPR006594">
    <property type="entry name" value="LisH"/>
</dbReference>
<dbReference type="SUPFAM" id="SSF50978">
    <property type="entry name" value="WD40 repeat-like"/>
    <property type="match status" value="1"/>
</dbReference>
<evidence type="ECO:0000313" key="11">
    <source>
        <dbReference type="Proteomes" id="UP001146120"/>
    </source>
</evidence>
<dbReference type="PROSITE" id="PS50294">
    <property type="entry name" value="WD_REPEATS_REGION"/>
    <property type="match status" value="2"/>
</dbReference>
<feature type="repeat" description="WD" evidence="8">
    <location>
        <begin position="494"/>
        <end position="517"/>
    </location>
</feature>
<dbReference type="InterPro" id="IPR020472">
    <property type="entry name" value="WD40_PAC1"/>
</dbReference>
<sequence length="517" mass="57544">MEEVEVDAGDAIRLILQFLKENQLVNTLQSLQEESQISLNAVDSTEALQHDIHHGRWDNVLQQTAALECSAATMADLYELIVLEMMESQEFDVARHLLRESAPMRALRESQPERFARLDKLTKKMKVDASELYGGSTRQQHRERVAQQLLNEVTEVKPSRLLSMLGQALKWQQMQGLLSSGDYDLFRGASKELVTDRVDKLARKKAGKIKFSQSSLPQCAQFSLDGSALVSGTKDGFVEVWDADKCKHRKDLPYQAKDEFMMHDSGVTAMAFSRDGSLLATGSDDGKLKVWKLSSGLCLRTFDRAHTQSIHSVCFSKDGTQLLTASFDQLIRLHGLKSGQTLKEFRGHEGFVNCAVFSGDGEKVISSACDGTVKIWKTKTAECIRTIRSFDESLGVDVDIVSLSLVPNPTGEESIIMCTRSNAMYMSNFDGELLRTFRPSTVGENLGNFVGSTLSPHTKWLYAVTDKGYLVCFSIESGMVEFSTQVVRGDAFGVSHHPHRNVVATFGSDGYIRLWKA</sequence>
<dbReference type="Pfam" id="PF00400">
    <property type="entry name" value="WD40"/>
    <property type="match status" value="5"/>
</dbReference>
<proteinExistence type="inferred from homology"/>
<comment type="similarity">
    <text evidence="7">Belongs to the WD repeat SMU1 family.</text>
</comment>
<feature type="repeat" description="WD" evidence="8">
    <location>
        <begin position="303"/>
        <end position="344"/>
    </location>
</feature>
<accession>A0AAV2YJH5</accession>
<keyword evidence="3" id="KW-0507">mRNA processing</keyword>
<protein>
    <recommendedName>
        <fullName evidence="9">TPL/SMU1 LisH-like dimerisation domain-containing protein</fullName>
    </recommendedName>
</protein>
<comment type="caution">
    <text evidence="10">The sequence shown here is derived from an EMBL/GenBank/DDBJ whole genome shotgun (WGS) entry which is preliminary data.</text>
</comment>
<dbReference type="SMART" id="SM00667">
    <property type="entry name" value="LisH"/>
    <property type="match status" value="1"/>
</dbReference>
<evidence type="ECO:0000256" key="1">
    <source>
        <dbReference type="ARBA" id="ARBA00004123"/>
    </source>
</evidence>
<dbReference type="Gene3D" id="2.130.10.10">
    <property type="entry name" value="YVTN repeat-like/Quinoprotein amine dehydrogenase"/>
    <property type="match status" value="1"/>
</dbReference>
<dbReference type="AlphaFoldDB" id="A0AAV2YJH5"/>
<dbReference type="GO" id="GO:0000398">
    <property type="term" value="P:mRNA splicing, via spliceosome"/>
    <property type="evidence" value="ECO:0007669"/>
    <property type="project" value="InterPro"/>
</dbReference>
<feature type="repeat" description="WD" evidence="8">
    <location>
        <begin position="222"/>
        <end position="242"/>
    </location>
</feature>
<evidence type="ECO:0000256" key="2">
    <source>
        <dbReference type="ARBA" id="ARBA00022574"/>
    </source>
</evidence>
<dbReference type="EMBL" id="DAKRPA010000312">
    <property type="protein sequence ID" value="DAZ93492.1"/>
    <property type="molecule type" value="Genomic_DNA"/>
</dbReference>
<feature type="repeat" description="WD" evidence="8">
    <location>
        <begin position="260"/>
        <end position="301"/>
    </location>
</feature>
<dbReference type="InterPro" id="IPR015943">
    <property type="entry name" value="WD40/YVTN_repeat-like_dom_sf"/>
</dbReference>
<dbReference type="InterPro" id="IPR036322">
    <property type="entry name" value="WD40_repeat_dom_sf"/>
</dbReference>
<dbReference type="PROSITE" id="PS50896">
    <property type="entry name" value="LISH"/>
    <property type="match status" value="1"/>
</dbReference>
<dbReference type="GO" id="GO:0005634">
    <property type="term" value="C:nucleus"/>
    <property type="evidence" value="ECO:0007669"/>
    <property type="project" value="UniProtKB-SubCell"/>
</dbReference>
<dbReference type="Proteomes" id="UP001146120">
    <property type="component" value="Unassembled WGS sequence"/>
</dbReference>
<dbReference type="InterPro" id="IPR045184">
    <property type="entry name" value="SMU1"/>
</dbReference>
<reference evidence="10" key="1">
    <citation type="submission" date="2022-11" db="EMBL/GenBank/DDBJ databases">
        <authorList>
            <person name="Morgan W.R."/>
            <person name="Tartar A."/>
        </authorList>
    </citation>
    <scope>NUCLEOTIDE SEQUENCE</scope>
    <source>
        <strain evidence="10">ARSEF 373</strain>
    </source>
</reference>
<feature type="domain" description="TPL/SMU1 LisH-like dimerisation" evidence="9">
    <location>
        <begin position="8"/>
        <end position="36"/>
    </location>
</feature>
<evidence type="ECO:0000256" key="4">
    <source>
        <dbReference type="ARBA" id="ARBA00022737"/>
    </source>
</evidence>
<evidence type="ECO:0000256" key="5">
    <source>
        <dbReference type="ARBA" id="ARBA00023187"/>
    </source>
</evidence>
<gene>
    <name evidence="10" type="ORF">N0F65_007860</name>
</gene>
<dbReference type="PANTHER" id="PTHR22848">
    <property type="entry name" value="WD40 REPEAT PROTEIN"/>
    <property type="match status" value="1"/>
</dbReference>
<dbReference type="Pfam" id="PF17814">
    <property type="entry name" value="LisH_TPL"/>
    <property type="match status" value="1"/>
</dbReference>
<dbReference type="SMART" id="SM00320">
    <property type="entry name" value="WD40"/>
    <property type="match status" value="5"/>
</dbReference>
<dbReference type="InterPro" id="IPR001680">
    <property type="entry name" value="WD40_rpt"/>
</dbReference>
<evidence type="ECO:0000256" key="8">
    <source>
        <dbReference type="PROSITE-ProRule" id="PRU00221"/>
    </source>
</evidence>
<reference evidence="10" key="2">
    <citation type="journal article" date="2023" name="Microbiol Resour">
        <title>Decontamination and Annotation of the Draft Genome Sequence of the Oomycete Lagenidium giganteum ARSEF 373.</title>
        <authorList>
            <person name="Morgan W.R."/>
            <person name="Tartar A."/>
        </authorList>
    </citation>
    <scope>NUCLEOTIDE SEQUENCE</scope>
    <source>
        <strain evidence="10">ARSEF 373</strain>
    </source>
</reference>